<comment type="similarity">
    <text evidence="14">Belongs to the adenylyl cyclase class-4/guanylyl cyclase family.</text>
</comment>
<dbReference type="Pfam" id="PF16214">
    <property type="entry name" value="AC_N"/>
    <property type="match status" value="1"/>
</dbReference>
<feature type="region of interest" description="Disordered" evidence="15">
    <location>
        <begin position="170"/>
        <end position="207"/>
    </location>
</feature>
<feature type="transmembrane region" description="Helical" evidence="16">
    <location>
        <begin position="807"/>
        <end position="831"/>
    </location>
</feature>
<dbReference type="GO" id="GO:0005886">
    <property type="term" value="C:plasma membrane"/>
    <property type="evidence" value="ECO:0007669"/>
    <property type="project" value="TreeGrafter"/>
</dbReference>
<keyword evidence="11" id="KW-0115">cAMP biosynthesis</keyword>
<evidence type="ECO:0000256" key="3">
    <source>
        <dbReference type="ARBA" id="ARBA00004141"/>
    </source>
</evidence>
<dbReference type="CDD" id="cd07302">
    <property type="entry name" value="CHD"/>
    <property type="match status" value="2"/>
</dbReference>
<evidence type="ECO:0000313" key="18">
    <source>
        <dbReference type="EMBL" id="OXA58650.1"/>
    </source>
</evidence>
<dbReference type="PROSITE" id="PS00452">
    <property type="entry name" value="GUANYLATE_CYCLASE_1"/>
    <property type="match status" value="1"/>
</dbReference>
<dbReference type="InterPro" id="IPR032628">
    <property type="entry name" value="AC_N"/>
</dbReference>
<keyword evidence="5 16" id="KW-0812">Transmembrane</keyword>
<dbReference type="SUPFAM" id="SSF55073">
    <property type="entry name" value="Nucleotide cyclase"/>
    <property type="match status" value="2"/>
</dbReference>
<feature type="transmembrane region" description="Helical" evidence="16">
    <location>
        <begin position="350"/>
        <end position="367"/>
    </location>
</feature>
<evidence type="ECO:0000256" key="16">
    <source>
        <dbReference type="SAM" id="Phobius"/>
    </source>
</evidence>
<organism evidence="18 19">
    <name type="scientific">Folsomia candida</name>
    <name type="common">Springtail</name>
    <dbReference type="NCBI Taxonomy" id="158441"/>
    <lineage>
        <taxon>Eukaryota</taxon>
        <taxon>Metazoa</taxon>
        <taxon>Ecdysozoa</taxon>
        <taxon>Arthropoda</taxon>
        <taxon>Hexapoda</taxon>
        <taxon>Collembola</taxon>
        <taxon>Entomobryomorpha</taxon>
        <taxon>Isotomoidea</taxon>
        <taxon>Isotomidae</taxon>
        <taxon>Proisotominae</taxon>
        <taxon>Folsomia</taxon>
    </lineage>
</organism>
<feature type="transmembrane region" description="Helical" evidence="16">
    <location>
        <begin position="754"/>
        <end position="776"/>
    </location>
</feature>
<feature type="domain" description="Guanylate cyclase" evidence="17">
    <location>
        <begin position="1019"/>
        <end position="1165"/>
    </location>
</feature>
<keyword evidence="6" id="KW-0479">Metal-binding</keyword>
<feature type="transmembrane region" description="Helical" evidence="16">
    <location>
        <begin position="300"/>
        <end position="317"/>
    </location>
</feature>
<feature type="transmembrane region" description="Helical" evidence="16">
    <location>
        <begin position="894"/>
        <end position="910"/>
    </location>
</feature>
<evidence type="ECO:0000256" key="5">
    <source>
        <dbReference type="ARBA" id="ARBA00022692"/>
    </source>
</evidence>
<comment type="subcellular location">
    <subcellularLocation>
        <location evidence="3">Membrane</location>
        <topology evidence="3">Multi-pass membrane protein</topology>
    </subcellularLocation>
</comment>
<dbReference type="EMBL" id="LNIX01000003">
    <property type="protein sequence ID" value="OXA58650.1"/>
    <property type="molecule type" value="Genomic_DNA"/>
</dbReference>
<dbReference type="SMART" id="SM00044">
    <property type="entry name" value="CYCc"/>
    <property type="match status" value="2"/>
</dbReference>
<feature type="region of interest" description="Disordered" evidence="15">
    <location>
        <begin position="98"/>
        <end position="118"/>
    </location>
</feature>
<dbReference type="InterPro" id="IPR018297">
    <property type="entry name" value="A/G_cyclase_CS"/>
</dbReference>
<protein>
    <recommendedName>
        <fullName evidence="4">adenylate cyclase</fullName>
        <ecNumber evidence="4">4.6.1.1</ecNumber>
    </recommendedName>
</protein>
<dbReference type="Pfam" id="PF00211">
    <property type="entry name" value="Guanylate_cyc"/>
    <property type="match status" value="2"/>
</dbReference>
<name>A0A226EMZ0_FOLCA</name>
<proteinExistence type="inferred from homology"/>
<dbReference type="GO" id="GO:0046872">
    <property type="term" value="F:metal ion binding"/>
    <property type="evidence" value="ECO:0007669"/>
    <property type="project" value="UniProtKB-KW"/>
</dbReference>
<feature type="transmembrane region" description="Helical" evidence="16">
    <location>
        <begin position="269"/>
        <end position="293"/>
    </location>
</feature>
<dbReference type="GO" id="GO:0006171">
    <property type="term" value="P:cAMP biosynthetic process"/>
    <property type="evidence" value="ECO:0007669"/>
    <property type="project" value="UniProtKB-KW"/>
</dbReference>
<dbReference type="OrthoDB" id="10261550at2759"/>
<evidence type="ECO:0000256" key="4">
    <source>
        <dbReference type="ARBA" id="ARBA00012201"/>
    </source>
</evidence>
<evidence type="ECO:0000313" key="19">
    <source>
        <dbReference type="Proteomes" id="UP000198287"/>
    </source>
</evidence>
<keyword evidence="12 16" id="KW-0472">Membrane</keyword>
<dbReference type="PANTHER" id="PTHR45627:SF30">
    <property type="entry name" value="ADENYLATE CYCLASE TYPE 3"/>
    <property type="match status" value="1"/>
</dbReference>
<accession>A0A226EMZ0</accession>
<dbReference type="Proteomes" id="UP000198287">
    <property type="component" value="Unassembled WGS sequence"/>
</dbReference>
<dbReference type="OMA" id="FNVLRMR"/>
<evidence type="ECO:0000256" key="10">
    <source>
        <dbReference type="ARBA" id="ARBA00022989"/>
    </source>
</evidence>
<dbReference type="EC" id="4.6.1.1" evidence="4"/>
<feature type="transmembrane region" description="Helical" evidence="16">
    <location>
        <begin position="728"/>
        <end position="748"/>
    </location>
</feature>
<dbReference type="Gene3D" id="3.30.70.1230">
    <property type="entry name" value="Nucleotide cyclase"/>
    <property type="match status" value="2"/>
</dbReference>
<feature type="transmembrane region" description="Helical" evidence="16">
    <location>
        <begin position="379"/>
        <end position="399"/>
    </location>
</feature>
<evidence type="ECO:0000256" key="6">
    <source>
        <dbReference type="ARBA" id="ARBA00022723"/>
    </source>
</evidence>
<keyword evidence="7" id="KW-0547">Nucleotide-binding</keyword>
<reference evidence="18 19" key="1">
    <citation type="submission" date="2015-12" db="EMBL/GenBank/DDBJ databases">
        <title>The genome of Folsomia candida.</title>
        <authorList>
            <person name="Faddeeva A."/>
            <person name="Derks M.F."/>
            <person name="Anvar Y."/>
            <person name="Smit S."/>
            <person name="Van Straalen N."/>
            <person name="Roelofs D."/>
        </authorList>
    </citation>
    <scope>NUCLEOTIDE SEQUENCE [LARGE SCALE GENOMIC DNA]</scope>
    <source>
        <strain evidence="18 19">VU population</strain>
        <tissue evidence="18">Whole body</tissue>
    </source>
</reference>
<dbReference type="GO" id="GO:0035556">
    <property type="term" value="P:intracellular signal transduction"/>
    <property type="evidence" value="ECO:0007669"/>
    <property type="project" value="InterPro"/>
</dbReference>
<feature type="compositionally biased region" description="Polar residues" evidence="15">
    <location>
        <begin position="173"/>
        <end position="207"/>
    </location>
</feature>
<keyword evidence="13 14" id="KW-0456">Lyase</keyword>
<comment type="caution">
    <text evidence="18">The sequence shown here is derived from an EMBL/GenBank/DDBJ whole genome shotgun (WGS) entry which is preliminary data.</text>
</comment>
<dbReference type="STRING" id="158441.A0A226EMZ0"/>
<evidence type="ECO:0000256" key="9">
    <source>
        <dbReference type="ARBA" id="ARBA00022842"/>
    </source>
</evidence>
<dbReference type="GO" id="GO:0007189">
    <property type="term" value="P:adenylate cyclase-activating G protein-coupled receptor signaling pathway"/>
    <property type="evidence" value="ECO:0007669"/>
    <property type="project" value="TreeGrafter"/>
</dbReference>
<dbReference type="GO" id="GO:0004016">
    <property type="term" value="F:adenylate cyclase activity"/>
    <property type="evidence" value="ECO:0007669"/>
    <property type="project" value="UniProtKB-EC"/>
</dbReference>
<evidence type="ECO:0000256" key="12">
    <source>
        <dbReference type="ARBA" id="ARBA00023136"/>
    </source>
</evidence>
<evidence type="ECO:0000256" key="2">
    <source>
        <dbReference type="ARBA" id="ARBA00001946"/>
    </source>
</evidence>
<keyword evidence="9" id="KW-0460">Magnesium</keyword>
<feature type="domain" description="Guanylate cyclase" evidence="17">
    <location>
        <begin position="467"/>
        <end position="566"/>
    </location>
</feature>
<comment type="catalytic activity">
    <reaction evidence="1">
        <text>ATP = 3',5'-cyclic AMP + diphosphate</text>
        <dbReference type="Rhea" id="RHEA:15389"/>
        <dbReference type="ChEBI" id="CHEBI:30616"/>
        <dbReference type="ChEBI" id="CHEBI:33019"/>
        <dbReference type="ChEBI" id="CHEBI:58165"/>
        <dbReference type="EC" id="4.6.1.1"/>
    </reaction>
</comment>
<keyword evidence="10 16" id="KW-1133">Transmembrane helix</keyword>
<dbReference type="InterPro" id="IPR001054">
    <property type="entry name" value="A/G_cyclase"/>
</dbReference>
<evidence type="ECO:0000256" key="8">
    <source>
        <dbReference type="ARBA" id="ARBA00022840"/>
    </source>
</evidence>
<keyword evidence="8" id="KW-0067">ATP-binding</keyword>
<dbReference type="InterPro" id="IPR029787">
    <property type="entry name" value="Nucleotide_cyclase"/>
</dbReference>
<dbReference type="PANTHER" id="PTHR45627">
    <property type="entry name" value="ADENYLATE CYCLASE TYPE 1"/>
    <property type="match status" value="1"/>
</dbReference>
<evidence type="ECO:0000256" key="11">
    <source>
        <dbReference type="ARBA" id="ARBA00022998"/>
    </source>
</evidence>
<evidence type="ECO:0000256" key="1">
    <source>
        <dbReference type="ARBA" id="ARBA00001593"/>
    </source>
</evidence>
<feature type="transmembrane region" description="Helical" evidence="16">
    <location>
        <begin position="60"/>
        <end position="80"/>
    </location>
</feature>
<gene>
    <name evidence="18" type="ORF">Fcan01_08025</name>
</gene>
<dbReference type="FunFam" id="3.30.70.1230:FF:000006">
    <property type="entry name" value="Adenylate cyclase"/>
    <property type="match status" value="1"/>
</dbReference>
<dbReference type="GO" id="GO:0005524">
    <property type="term" value="F:ATP binding"/>
    <property type="evidence" value="ECO:0007669"/>
    <property type="project" value="UniProtKB-KW"/>
</dbReference>
<evidence type="ECO:0000256" key="14">
    <source>
        <dbReference type="RuleBase" id="RU000405"/>
    </source>
</evidence>
<evidence type="ECO:0000256" key="15">
    <source>
        <dbReference type="SAM" id="MobiDB-lite"/>
    </source>
</evidence>
<evidence type="ECO:0000259" key="17">
    <source>
        <dbReference type="PROSITE" id="PS50125"/>
    </source>
</evidence>
<feature type="transmembrane region" description="Helical" evidence="16">
    <location>
        <begin position="930"/>
        <end position="951"/>
    </location>
</feature>
<comment type="cofactor">
    <cofactor evidence="2">
        <name>Mg(2+)</name>
        <dbReference type="ChEBI" id="CHEBI:18420"/>
    </cofactor>
</comment>
<feature type="transmembrane region" description="Helical" evidence="16">
    <location>
        <begin position="323"/>
        <end position="343"/>
    </location>
</feature>
<evidence type="ECO:0000256" key="13">
    <source>
        <dbReference type="ARBA" id="ARBA00023239"/>
    </source>
</evidence>
<dbReference type="PROSITE" id="PS50125">
    <property type="entry name" value="GUANYLATE_CYCLASE_2"/>
    <property type="match status" value="2"/>
</dbReference>
<sequence length="1240" mass="139718">MEVETGPMRCDSSLSMVKIQPVNENNKSKHLFTSHKFDPEIEELYQLHSANQKRTELFRCFLYAILFYCLAHVYVISAWICNHNNSLHVNGVDNHDDSSDYGHGSNDPVAMPQADDPSWNNWDTHFSFKSKRSFVDSFENSLNSPLIKPNNKRHSKSSFNSHHDTIFSRIHSSKQLDASDLNTRNSRPFSTPQQSNLHSDTATDTKSTAVHHNKNINNMRRIKSLVGRHAGGGGGGGVGVKSKKTQALRQHFGDEDEELDKADILAKNMVYIVCMMVLLIFAGIIILLMLLPIPRVPQNAHIPVLIWSLLILLSVAVDMESSVSPRLGIGWAILETFLIWVTLPMRIRAAFFYTASLGTAYLLVTSCRPNNHFQLGKQIGANIILLVMTNLMGLVSFYLSDKKQRRAFLDTRQSLEMKLLMEEQSKEQERLLLSVLPEHLALKMRQDLGNTDGQFKNCYMSRHENVSILYADIVGFTAISSTYSASELVKILNELFARFDRLAEKYSQIRIKILGDCYYCICGAPEERPDHAILCVHMGLSMVKAIKYVREKTKSCVDMRVGVHTGQAGRVHVSETTLGFLNDEFEVEPAHGEKREEILRIAGIKTYFIVRPLVPFKEVKASTIAENGDVQPDDVITKDMPSDLMSTVAEDSNASLQFKKALGMMCKPRGKNQTWKHTDYVLKKNCCREMATSNCFVLDLSRQSQWLSLKFQDAEKESEFTKHKDPYAGIYSAICPTALVSVALANFFAISFNILGLIVLIVGVIVLSLLSSFAACEDSPLKSRIMKLSGIMHSVCKLESELWVRRLVSILTAALLIAANLAFMVPCLSSYGCYNITREYFDQVEPPLVLPNTDEKSTEQSIKCLFPAYSIGFETVFLLSVTLLPYLGSWVKSFIILGATVVHIILIFTNPLKQVLECSERLITNEDDRLLPAECYLALFAIVVLGDLFALTRRLEKSSRVLFLWKTDVELQREKATQLRQKNEALVYNILPQHVAAHFLGSRRRKHEELYSQSYSEVGILFASMPNFSDFYSEETVNNQGLECLRFLNEVISDFDALLDLPKFADHIIKIKTIGSTYMTASGLNPLKQAKPDDPIKVRWHHLALLVEFALELKVSLNGINEQSFNHFVLKMGVNHGPITAGVIGARKPHYDIWGNSVNVASRMESTGRSGCIQVTTETYRILRLFGYVFEQRGLVNVKGKGQLMTYYLINKGPEPSSEELKSLLAELEESQPSNSQEVQ</sequence>
<evidence type="ECO:0000256" key="7">
    <source>
        <dbReference type="ARBA" id="ARBA00022741"/>
    </source>
</evidence>
<dbReference type="AlphaFoldDB" id="A0A226EMZ0"/>
<keyword evidence="19" id="KW-1185">Reference proteome</keyword>